<evidence type="ECO:0008006" key="2">
    <source>
        <dbReference type="Google" id="ProtNLM"/>
    </source>
</evidence>
<dbReference type="AlphaFoldDB" id="A0A7C4FD72"/>
<evidence type="ECO:0000313" key="1">
    <source>
        <dbReference type="EMBL" id="HGI88278.1"/>
    </source>
</evidence>
<sequence length="192" mass="21143">MKNPDAQAETICLRGDNCCISLADASKLLDIISKISHVIKTSPAFRDLAVPLASDIEMARNAILKIRNSLEVFIKIAVRSSEKDVDESFVYTMSNTLNRLVEVRNRLSRIIDFAEGSLDNIRSIASDAILRIDSMLLRFSLIALAFAANVKRWSREAAGAFSSAIASALFATLLSLNSSENVVELLKECTQY</sequence>
<organism evidence="1">
    <name type="scientific">Ignisphaera aggregans</name>
    <dbReference type="NCBI Taxonomy" id="334771"/>
    <lineage>
        <taxon>Archaea</taxon>
        <taxon>Thermoproteota</taxon>
        <taxon>Thermoprotei</taxon>
        <taxon>Desulfurococcales</taxon>
        <taxon>Desulfurococcaceae</taxon>
        <taxon>Ignisphaera</taxon>
    </lineage>
</organism>
<accession>A0A7C4FD72</accession>
<name>A0A7C4FD72_9CREN</name>
<reference evidence="1" key="1">
    <citation type="journal article" date="2020" name="mSystems">
        <title>Genome- and Community-Level Interaction Insights into Carbon Utilization and Element Cycling Functions of Hydrothermarchaeota in Hydrothermal Sediment.</title>
        <authorList>
            <person name="Zhou Z."/>
            <person name="Liu Y."/>
            <person name="Xu W."/>
            <person name="Pan J."/>
            <person name="Luo Z.H."/>
            <person name="Li M."/>
        </authorList>
    </citation>
    <scope>NUCLEOTIDE SEQUENCE [LARGE SCALE GENOMIC DNA]</scope>
    <source>
        <strain evidence="1">SpSt-732</strain>
    </source>
</reference>
<protein>
    <recommendedName>
        <fullName evidence="2">DUF47 family protein</fullName>
    </recommendedName>
</protein>
<comment type="caution">
    <text evidence="1">The sequence shown here is derived from an EMBL/GenBank/DDBJ whole genome shotgun (WGS) entry which is preliminary data.</text>
</comment>
<dbReference type="EMBL" id="DTFF01000064">
    <property type="protein sequence ID" value="HGI88278.1"/>
    <property type="molecule type" value="Genomic_DNA"/>
</dbReference>
<gene>
    <name evidence="1" type="ORF">ENV14_07845</name>
</gene>
<proteinExistence type="predicted"/>